<dbReference type="FunFam" id="3.40.1810.10:FF:000003">
    <property type="entry name" value="MADS-box transcription factor MADS-MC"/>
    <property type="match status" value="1"/>
</dbReference>
<dbReference type="InterPro" id="IPR050142">
    <property type="entry name" value="MADS-box/MEF2_TF"/>
</dbReference>
<dbReference type="Pfam" id="PF00319">
    <property type="entry name" value="SRF-TF"/>
    <property type="match status" value="1"/>
</dbReference>
<evidence type="ECO:0000259" key="8">
    <source>
        <dbReference type="PROSITE" id="PS50066"/>
    </source>
</evidence>
<evidence type="ECO:0008006" key="12">
    <source>
        <dbReference type="Google" id="ProtNLM"/>
    </source>
</evidence>
<evidence type="ECO:0000256" key="7">
    <source>
        <dbReference type="SAM" id="Coils"/>
    </source>
</evidence>
<evidence type="ECO:0000256" key="5">
    <source>
        <dbReference type="ARBA" id="ARBA00023242"/>
    </source>
</evidence>
<dbReference type="CDD" id="cd00265">
    <property type="entry name" value="MADS_MEF2_like"/>
    <property type="match status" value="1"/>
</dbReference>
<dbReference type="Proteomes" id="UP000823749">
    <property type="component" value="Chromosome 3"/>
</dbReference>
<keyword evidence="7" id="KW-0175">Coiled coil</keyword>
<dbReference type="GO" id="GO:0003700">
    <property type="term" value="F:DNA-binding transcription factor activity"/>
    <property type="evidence" value="ECO:0007669"/>
    <property type="project" value="InterPro"/>
</dbReference>
<dbReference type="InterPro" id="IPR036879">
    <property type="entry name" value="TF_MADSbox_sf"/>
</dbReference>
<keyword evidence="3" id="KW-0238">DNA-binding</keyword>
<dbReference type="PROSITE" id="PS00350">
    <property type="entry name" value="MADS_BOX_1"/>
    <property type="match status" value="1"/>
</dbReference>
<comment type="function">
    <text evidence="6">Probable transcription factor.</text>
</comment>
<name>A0AAV6L075_9ERIC</name>
<accession>A0AAV6L075</accession>
<proteinExistence type="predicted"/>
<evidence type="ECO:0000259" key="9">
    <source>
        <dbReference type="PROSITE" id="PS51297"/>
    </source>
</evidence>
<reference evidence="10" key="1">
    <citation type="submission" date="2020-08" db="EMBL/GenBank/DDBJ databases">
        <title>Plant Genome Project.</title>
        <authorList>
            <person name="Zhang R.-G."/>
        </authorList>
    </citation>
    <scope>NUCLEOTIDE SEQUENCE</scope>
    <source>
        <strain evidence="10">WSP0</strain>
        <tissue evidence="10">Leaf</tissue>
    </source>
</reference>
<keyword evidence="11" id="KW-1185">Reference proteome</keyword>
<organism evidence="10 11">
    <name type="scientific">Rhododendron griersonianum</name>
    <dbReference type="NCBI Taxonomy" id="479676"/>
    <lineage>
        <taxon>Eukaryota</taxon>
        <taxon>Viridiplantae</taxon>
        <taxon>Streptophyta</taxon>
        <taxon>Embryophyta</taxon>
        <taxon>Tracheophyta</taxon>
        <taxon>Spermatophyta</taxon>
        <taxon>Magnoliopsida</taxon>
        <taxon>eudicotyledons</taxon>
        <taxon>Gunneridae</taxon>
        <taxon>Pentapetalae</taxon>
        <taxon>asterids</taxon>
        <taxon>Ericales</taxon>
        <taxon>Ericaceae</taxon>
        <taxon>Ericoideae</taxon>
        <taxon>Rhodoreae</taxon>
        <taxon>Rhododendron</taxon>
    </lineage>
</organism>
<dbReference type="Pfam" id="PF01486">
    <property type="entry name" value="K-box"/>
    <property type="match status" value="1"/>
</dbReference>
<feature type="coiled-coil region" evidence="7">
    <location>
        <begin position="192"/>
        <end position="262"/>
    </location>
</feature>
<dbReference type="PROSITE" id="PS50066">
    <property type="entry name" value="MADS_BOX_2"/>
    <property type="match status" value="1"/>
</dbReference>
<dbReference type="PANTHER" id="PTHR48019">
    <property type="entry name" value="SERUM RESPONSE FACTOR HOMOLOG"/>
    <property type="match status" value="1"/>
</dbReference>
<dbReference type="InterPro" id="IPR033896">
    <property type="entry name" value="MEF2-like_N"/>
</dbReference>
<dbReference type="Gene3D" id="3.40.1810.10">
    <property type="entry name" value="Transcription factor, MADS-box"/>
    <property type="match status" value="1"/>
</dbReference>
<dbReference type="SMART" id="SM00432">
    <property type="entry name" value="MADS"/>
    <property type="match status" value="1"/>
</dbReference>
<gene>
    <name evidence="10" type="ORF">RHGRI_008423</name>
</gene>
<sequence length="293" mass="32775">MGRGKVVLERIENKINRQVTFSKRRSGLMKKAYELSVLCDAEVALIISSSRGKFSEFGSTSISQTIERYRQYCYAAQVNNAHGHEPECSRQELTRLEATYESLMHTQRHLLGEDLGKLDVDDLQNLEKQLDRALSKAREKKATDQYSQTVCNLLKSRIEAETGFDVEAPDEANPGWMKAVAVVETGQINSGEHGLEERNKQLKAKLEEEEEEHVRAIQGLWTSGFAVGNTGIDQEHGLEERNKQLKAKLEEEEEEHVRAIQGLWTSGFAVGNTGIDQSGADGRLGTAAKRGAW</sequence>
<dbReference type="GO" id="GO:0046983">
    <property type="term" value="F:protein dimerization activity"/>
    <property type="evidence" value="ECO:0007669"/>
    <property type="project" value="InterPro"/>
</dbReference>
<dbReference type="InterPro" id="IPR002487">
    <property type="entry name" value="TF_Kbox"/>
</dbReference>
<comment type="subcellular location">
    <subcellularLocation>
        <location evidence="1">Nucleus</location>
    </subcellularLocation>
</comment>
<dbReference type="InterPro" id="IPR002100">
    <property type="entry name" value="TF_MADSbox"/>
</dbReference>
<dbReference type="AlphaFoldDB" id="A0AAV6L075"/>
<dbReference type="EMBL" id="JACTNZ010000003">
    <property type="protein sequence ID" value="KAG5558478.1"/>
    <property type="molecule type" value="Genomic_DNA"/>
</dbReference>
<evidence type="ECO:0000256" key="3">
    <source>
        <dbReference type="ARBA" id="ARBA00023125"/>
    </source>
</evidence>
<feature type="domain" description="K-box" evidence="9">
    <location>
        <begin position="86"/>
        <end position="212"/>
    </location>
</feature>
<dbReference type="PRINTS" id="PR00404">
    <property type="entry name" value="MADSDOMAIN"/>
</dbReference>
<evidence type="ECO:0000256" key="6">
    <source>
        <dbReference type="ARBA" id="ARBA00037260"/>
    </source>
</evidence>
<evidence type="ECO:0000313" key="11">
    <source>
        <dbReference type="Proteomes" id="UP000823749"/>
    </source>
</evidence>
<evidence type="ECO:0000256" key="1">
    <source>
        <dbReference type="ARBA" id="ARBA00004123"/>
    </source>
</evidence>
<keyword evidence="4" id="KW-0804">Transcription</keyword>
<protein>
    <recommendedName>
        <fullName evidence="12">MADS-box transcription factor</fullName>
    </recommendedName>
</protein>
<dbReference type="PROSITE" id="PS51297">
    <property type="entry name" value="K_BOX"/>
    <property type="match status" value="1"/>
</dbReference>
<keyword evidence="5" id="KW-0539">Nucleus</keyword>
<evidence type="ECO:0000313" key="10">
    <source>
        <dbReference type="EMBL" id="KAG5558478.1"/>
    </source>
</evidence>
<evidence type="ECO:0000256" key="4">
    <source>
        <dbReference type="ARBA" id="ARBA00023163"/>
    </source>
</evidence>
<feature type="domain" description="MADS-box" evidence="8">
    <location>
        <begin position="1"/>
        <end position="61"/>
    </location>
</feature>
<evidence type="ECO:0000256" key="2">
    <source>
        <dbReference type="ARBA" id="ARBA00023015"/>
    </source>
</evidence>
<dbReference type="GO" id="GO:0000977">
    <property type="term" value="F:RNA polymerase II transcription regulatory region sequence-specific DNA binding"/>
    <property type="evidence" value="ECO:0007669"/>
    <property type="project" value="InterPro"/>
</dbReference>
<comment type="caution">
    <text evidence="10">The sequence shown here is derived from an EMBL/GenBank/DDBJ whole genome shotgun (WGS) entry which is preliminary data.</text>
</comment>
<dbReference type="GO" id="GO:0045944">
    <property type="term" value="P:positive regulation of transcription by RNA polymerase II"/>
    <property type="evidence" value="ECO:0007669"/>
    <property type="project" value="InterPro"/>
</dbReference>
<dbReference type="GO" id="GO:0005634">
    <property type="term" value="C:nucleus"/>
    <property type="evidence" value="ECO:0007669"/>
    <property type="project" value="UniProtKB-SubCell"/>
</dbReference>
<keyword evidence="2" id="KW-0805">Transcription regulation</keyword>
<dbReference type="SUPFAM" id="SSF55455">
    <property type="entry name" value="SRF-like"/>
    <property type="match status" value="1"/>
</dbReference>